<dbReference type="PROSITE" id="PS51257">
    <property type="entry name" value="PROKAR_LIPOPROTEIN"/>
    <property type="match status" value="1"/>
</dbReference>
<keyword evidence="2" id="KW-1185">Reference proteome</keyword>
<evidence type="ECO:0008006" key="3">
    <source>
        <dbReference type="Google" id="ProtNLM"/>
    </source>
</evidence>
<dbReference type="EMBL" id="JAQNDL010000002">
    <property type="protein sequence ID" value="MDC0719989.1"/>
    <property type="molecule type" value="Genomic_DNA"/>
</dbReference>
<protein>
    <recommendedName>
        <fullName evidence="3">Lipoprotein</fullName>
    </recommendedName>
</protein>
<dbReference type="Proteomes" id="UP001221686">
    <property type="component" value="Unassembled WGS sequence"/>
</dbReference>
<reference evidence="1 2" key="1">
    <citation type="submission" date="2022-11" db="EMBL/GenBank/DDBJ databases">
        <title>Minimal conservation of predation-associated metabolite biosynthetic gene clusters underscores biosynthetic potential of Myxococcota including descriptions for ten novel species: Archangium lansinium sp. nov., Myxococcus landrumus sp. nov., Nannocystis bai.</title>
        <authorList>
            <person name="Ahearne A."/>
            <person name="Stevens C."/>
            <person name="Dowd S."/>
        </authorList>
    </citation>
    <scope>NUCLEOTIDE SEQUENCE [LARGE SCALE GENOMIC DNA]</scope>
    <source>
        <strain evidence="1 2">BB15-2</strain>
    </source>
</reference>
<comment type="caution">
    <text evidence="1">The sequence shown here is derived from an EMBL/GenBank/DDBJ whole genome shotgun (WGS) entry which is preliminary data.</text>
</comment>
<evidence type="ECO:0000313" key="1">
    <source>
        <dbReference type="EMBL" id="MDC0719989.1"/>
    </source>
</evidence>
<name>A0ABT5E2B4_9BACT</name>
<proteinExistence type="predicted"/>
<accession>A0ABT5E2B4</accession>
<sequence>MTARLLTLLLVLLACDRLPEPHLEGQHIRLGASPGHEPCAGNLAHMDRFISLLAAELGVTPPTGDDRFTFYWLDQDDFLDLSPCPREVTACAVFGTVYSRAAMLDHELVHLLDYGTATFFGEGFAVAYEGLGADVMGGLPPRVGRRDIWGSLLSVLWFGVDYDDAGAFVAYLLDRHGLAKFQAALPRFPMLASRAGIDRVFREQFGVSLEDSVADFMDGREACPHIAYDRKLMECDVPRIAWDGRHHAEYRRLAADEPDAVGPFGASDLMVLRGIDIPEDGTYDLDIIADLRADSRPPYTRPTLTLVGCGGCDDEPVFHAITGRQRVELRAGRHALRLHSSTAADIRVAWSITRVDDTKPR</sequence>
<evidence type="ECO:0000313" key="2">
    <source>
        <dbReference type="Proteomes" id="UP001221686"/>
    </source>
</evidence>
<gene>
    <name evidence="1" type="ORF">POL25_24030</name>
</gene>
<dbReference type="RefSeq" id="WP_272088486.1">
    <property type="nucleotide sequence ID" value="NZ_JAQNDL010000002.1"/>
</dbReference>
<organism evidence="1 2">
    <name type="scientific">Nannocystis bainbridge</name>
    <dbReference type="NCBI Taxonomy" id="2995303"/>
    <lineage>
        <taxon>Bacteria</taxon>
        <taxon>Pseudomonadati</taxon>
        <taxon>Myxococcota</taxon>
        <taxon>Polyangia</taxon>
        <taxon>Nannocystales</taxon>
        <taxon>Nannocystaceae</taxon>
        <taxon>Nannocystis</taxon>
    </lineage>
</organism>